<dbReference type="GeneID" id="39601427"/>
<accession>A0A443HU96</accession>
<dbReference type="VEuPathDB" id="FungiDB:C8Q69DRAFT_491611"/>
<keyword evidence="2" id="KW-1185">Reference proteome</keyword>
<sequence>MGSSLRKWHRILGLTKQQPISWHRDRLREELSGRRTATTRWQQPNETSDVLFSLSQARHDGFPLRLLPSMLAPQYMPVYAYMLVKYTSRWSFYRVVNPRKIFFKVDEVALRHGIDQARFRRVS</sequence>
<dbReference type="RefSeq" id="XP_028485034.1">
    <property type="nucleotide sequence ID" value="XM_028632150.1"/>
</dbReference>
<dbReference type="Proteomes" id="UP000283841">
    <property type="component" value="Unassembled WGS sequence"/>
</dbReference>
<gene>
    <name evidence="1" type="ORF">C8Q69DRAFT_491611</name>
</gene>
<proteinExistence type="predicted"/>
<name>A0A443HU96_BYSSP</name>
<organism evidence="1 2">
    <name type="scientific">Byssochlamys spectabilis</name>
    <name type="common">Paecilomyces variotii</name>
    <dbReference type="NCBI Taxonomy" id="264951"/>
    <lineage>
        <taxon>Eukaryota</taxon>
        <taxon>Fungi</taxon>
        <taxon>Dikarya</taxon>
        <taxon>Ascomycota</taxon>
        <taxon>Pezizomycotina</taxon>
        <taxon>Eurotiomycetes</taxon>
        <taxon>Eurotiomycetidae</taxon>
        <taxon>Eurotiales</taxon>
        <taxon>Thermoascaceae</taxon>
        <taxon>Paecilomyces</taxon>
    </lineage>
</organism>
<comment type="caution">
    <text evidence="1">The sequence shown here is derived from an EMBL/GenBank/DDBJ whole genome shotgun (WGS) entry which is preliminary data.</text>
</comment>
<evidence type="ECO:0000313" key="2">
    <source>
        <dbReference type="Proteomes" id="UP000283841"/>
    </source>
</evidence>
<evidence type="ECO:0000313" key="1">
    <source>
        <dbReference type="EMBL" id="RWQ95389.1"/>
    </source>
</evidence>
<reference evidence="1 2" key="1">
    <citation type="journal article" date="2018" name="Front. Microbiol.">
        <title>Genomic and genetic insights into a cosmopolitan fungus, Paecilomyces variotii (Eurotiales).</title>
        <authorList>
            <person name="Urquhart A.S."/>
            <person name="Mondo S.J."/>
            <person name="Makela M.R."/>
            <person name="Hane J.K."/>
            <person name="Wiebenga A."/>
            <person name="He G."/>
            <person name="Mihaltcheva S."/>
            <person name="Pangilinan J."/>
            <person name="Lipzen A."/>
            <person name="Barry K."/>
            <person name="de Vries R.P."/>
            <person name="Grigoriev I.V."/>
            <person name="Idnurm A."/>
        </authorList>
    </citation>
    <scope>NUCLEOTIDE SEQUENCE [LARGE SCALE GENOMIC DNA]</scope>
    <source>
        <strain evidence="1 2">CBS 101075</strain>
    </source>
</reference>
<dbReference type="AlphaFoldDB" id="A0A443HU96"/>
<protein>
    <submittedName>
        <fullName evidence="1">Uncharacterized protein</fullName>
    </submittedName>
</protein>
<dbReference type="EMBL" id="RCNU01000005">
    <property type="protein sequence ID" value="RWQ95389.1"/>
    <property type="molecule type" value="Genomic_DNA"/>
</dbReference>